<dbReference type="STRING" id="574349.SAMN05443545_10836"/>
<gene>
    <name evidence="1" type="ORF">SAMN05443545_10836</name>
</gene>
<dbReference type="Gene3D" id="3.40.50.1980">
    <property type="entry name" value="Nitrogenase molybdenum iron protein domain"/>
    <property type="match status" value="1"/>
</dbReference>
<dbReference type="EMBL" id="FNNI01000008">
    <property type="protein sequence ID" value="SDX90553.1"/>
    <property type="molecule type" value="Genomic_DNA"/>
</dbReference>
<protein>
    <submittedName>
        <fullName evidence="1">Zinc transport system substrate-binding protein</fullName>
    </submittedName>
</protein>
<name>A0A1H3FHE7_9GAMM</name>
<organism evidence="1 2">
    <name type="scientific">Aidingimonas halophila</name>
    <dbReference type="NCBI Taxonomy" id="574349"/>
    <lineage>
        <taxon>Bacteria</taxon>
        <taxon>Pseudomonadati</taxon>
        <taxon>Pseudomonadota</taxon>
        <taxon>Gammaproteobacteria</taxon>
        <taxon>Oceanospirillales</taxon>
        <taxon>Halomonadaceae</taxon>
        <taxon>Aidingimonas</taxon>
    </lineage>
</organism>
<sequence>MDVDCIFSEPQFNPELVETVFGDSDVSTSEVIDPLGVDLELGPSLYPRLIDQLADTIARCAVNS</sequence>
<evidence type="ECO:0000313" key="2">
    <source>
        <dbReference type="Proteomes" id="UP000198500"/>
    </source>
</evidence>
<dbReference type="Proteomes" id="UP000198500">
    <property type="component" value="Unassembled WGS sequence"/>
</dbReference>
<reference evidence="1 2" key="1">
    <citation type="submission" date="2016-10" db="EMBL/GenBank/DDBJ databases">
        <authorList>
            <person name="de Groot N.N."/>
        </authorList>
    </citation>
    <scope>NUCLEOTIDE SEQUENCE [LARGE SCALE GENOMIC DNA]</scope>
    <source>
        <strain evidence="1 2">DSM 19219</strain>
    </source>
</reference>
<evidence type="ECO:0000313" key="1">
    <source>
        <dbReference type="EMBL" id="SDX90553.1"/>
    </source>
</evidence>
<dbReference type="AlphaFoldDB" id="A0A1H3FHE7"/>
<proteinExistence type="predicted"/>
<accession>A0A1H3FHE7</accession>
<dbReference type="SUPFAM" id="SSF53807">
    <property type="entry name" value="Helical backbone' metal receptor"/>
    <property type="match status" value="1"/>
</dbReference>
<keyword evidence="2" id="KW-1185">Reference proteome</keyword>